<feature type="compositionally biased region" description="Low complexity" evidence="1">
    <location>
        <begin position="303"/>
        <end position="322"/>
    </location>
</feature>
<dbReference type="AlphaFoldDB" id="A0A0L0D6I0"/>
<evidence type="ECO:0000313" key="3">
    <source>
        <dbReference type="Proteomes" id="UP000054408"/>
    </source>
</evidence>
<feature type="region of interest" description="Disordered" evidence="1">
    <location>
        <begin position="385"/>
        <end position="439"/>
    </location>
</feature>
<reference evidence="2 3" key="1">
    <citation type="submission" date="2010-05" db="EMBL/GenBank/DDBJ databases">
        <title>The Genome Sequence of Thecamonas trahens ATCC 50062.</title>
        <authorList>
            <consortium name="The Broad Institute Genome Sequencing Platform"/>
            <person name="Russ C."/>
            <person name="Cuomo C."/>
            <person name="Shea T."/>
            <person name="Young S.K."/>
            <person name="Zeng Q."/>
            <person name="Koehrsen M."/>
            <person name="Haas B."/>
            <person name="Borodovsky M."/>
            <person name="Guigo R."/>
            <person name="Alvarado L."/>
            <person name="Berlin A."/>
            <person name="Bochicchio J."/>
            <person name="Borenstein D."/>
            <person name="Chapman S."/>
            <person name="Chen Z."/>
            <person name="Freedman E."/>
            <person name="Gellesch M."/>
            <person name="Goldberg J."/>
            <person name="Griggs A."/>
            <person name="Gujja S."/>
            <person name="Heilman E."/>
            <person name="Heiman D."/>
            <person name="Hepburn T."/>
            <person name="Howarth C."/>
            <person name="Jen D."/>
            <person name="Larson L."/>
            <person name="Mehta T."/>
            <person name="Park D."/>
            <person name="Pearson M."/>
            <person name="Roberts A."/>
            <person name="Saif S."/>
            <person name="Shenoy N."/>
            <person name="Sisk P."/>
            <person name="Stolte C."/>
            <person name="Sykes S."/>
            <person name="Thomson T."/>
            <person name="Walk T."/>
            <person name="White J."/>
            <person name="Yandava C."/>
            <person name="Burger G."/>
            <person name="Gray M.W."/>
            <person name="Holland P.W.H."/>
            <person name="King N."/>
            <person name="Lang F.B.F."/>
            <person name="Roger A.J."/>
            <person name="Ruiz-Trillo I."/>
            <person name="Lander E."/>
            <person name="Nusbaum C."/>
        </authorList>
    </citation>
    <scope>NUCLEOTIDE SEQUENCE [LARGE SCALE GENOMIC DNA]</scope>
    <source>
        <strain evidence="2 3">ATCC 50062</strain>
    </source>
</reference>
<keyword evidence="3" id="KW-1185">Reference proteome</keyword>
<evidence type="ECO:0000313" key="2">
    <source>
        <dbReference type="EMBL" id="KNC46913.1"/>
    </source>
</evidence>
<feature type="region of interest" description="Disordered" evidence="1">
    <location>
        <begin position="256"/>
        <end position="371"/>
    </location>
</feature>
<accession>A0A0L0D6I0</accession>
<dbReference type="RefSeq" id="XP_013760186.1">
    <property type="nucleotide sequence ID" value="XM_013904732.1"/>
</dbReference>
<dbReference type="GeneID" id="25562956"/>
<feature type="compositionally biased region" description="Low complexity" evidence="1">
    <location>
        <begin position="385"/>
        <end position="406"/>
    </location>
</feature>
<proteinExistence type="predicted"/>
<dbReference type="Proteomes" id="UP000054408">
    <property type="component" value="Unassembled WGS sequence"/>
</dbReference>
<protein>
    <submittedName>
        <fullName evidence="2">Uncharacterized protein</fullName>
    </submittedName>
</protein>
<sequence>MDWSIDALASLYPVDIAPDSDSESDELGTPEALPSSITVALDEASLALRKSQWAQFLADDAARCDKFFASSAMTRTPERVIRMQENGELDRGEPTIRDRSVFGTDHSTTADYSLSPMALMARGLVHASYASPSPASSYRSLSSACSVRSIRSVHSPMYPFPADLAAVAHRSPMARLSPYTAASSRSSSRQALQVSPFAHLSLASNISASSIALSGSGILLPRLSPVHDAHLAPSEPTDHLSLAGLSPVRSVPSFLGSPITTTATSTPSNHHHHAHPASPSFLGSPITTTATSTPSNHHHHAHPVSPSFLGSPITTTATSTPSNHHHHAHPASPSFLGSPITTTATSTLPDHSIMSPIAAAPGGTPPPGNLTQAEFEFAARIQASPFRPQSSSTPPRSTKRSLLASLSDDDPDAVAESSDSADDDSNPSSSQPAYESALTSESSVTFETSAWSSVTGHSLAGANASHAALPRLSDSIATLQARIRSVRKSISSFDASAAAAAKAALRAASDSPPTSTPALSPLVSRLPLRAL</sequence>
<name>A0A0L0D6I0_THETB</name>
<organism evidence="2 3">
    <name type="scientific">Thecamonas trahens ATCC 50062</name>
    <dbReference type="NCBI Taxonomy" id="461836"/>
    <lineage>
        <taxon>Eukaryota</taxon>
        <taxon>Apusozoa</taxon>
        <taxon>Apusomonadida</taxon>
        <taxon>Apusomonadidae</taxon>
        <taxon>Thecamonas</taxon>
    </lineage>
</organism>
<feature type="compositionally biased region" description="Low complexity" evidence="1">
    <location>
        <begin position="276"/>
        <end position="295"/>
    </location>
</feature>
<evidence type="ECO:0000256" key="1">
    <source>
        <dbReference type="SAM" id="MobiDB-lite"/>
    </source>
</evidence>
<feature type="compositionally biased region" description="Low complexity" evidence="1">
    <location>
        <begin position="257"/>
        <end position="268"/>
    </location>
</feature>
<dbReference type="EMBL" id="GL349444">
    <property type="protein sequence ID" value="KNC46913.1"/>
    <property type="molecule type" value="Genomic_DNA"/>
</dbReference>
<gene>
    <name evidence="2" type="ORF">AMSG_03344</name>
</gene>
<feature type="compositionally biased region" description="Polar residues" evidence="1">
    <location>
        <begin position="339"/>
        <end position="349"/>
    </location>
</feature>
<feature type="compositionally biased region" description="Acidic residues" evidence="1">
    <location>
        <begin position="407"/>
        <end position="425"/>
    </location>
</feature>